<dbReference type="Proteomes" id="UP000186108">
    <property type="component" value="Plasmid pR1CP1"/>
</dbReference>
<proteinExistence type="predicted"/>
<gene>
    <name evidence="1" type="ORF">R1CP_37910</name>
</gene>
<keyword evidence="1" id="KW-0614">Plasmid</keyword>
<geneLocation type="plasmid" evidence="2">
    <name>pr1cp1</name>
</geneLocation>
<dbReference type="RefSeq" id="WP_043783030.1">
    <property type="nucleotide sequence ID" value="NZ_CP009112.1"/>
</dbReference>
<dbReference type="AlphaFoldDB" id="A0A1B1KHT7"/>
<protein>
    <recommendedName>
        <fullName evidence="3">GAF domain-containing protein</fullName>
    </recommendedName>
</protein>
<evidence type="ECO:0008006" key="3">
    <source>
        <dbReference type="Google" id="ProtNLM"/>
    </source>
</evidence>
<reference evidence="1 2" key="1">
    <citation type="submission" date="2014-07" db="EMBL/GenBank/DDBJ databases">
        <authorList>
            <person name="Zhang J.E."/>
            <person name="Yang H."/>
            <person name="Guo J."/>
            <person name="Deng Z."/>
            <person name="Luo H."/>
            <person name="Luo M."/>
            <person name="Zhao B."/>
        </authorList>
    </citation>
    <scope>NUCLEOTIDE SEQUENCE [LARGE SCALE GENOMIC DNA]</scope>
    <source>
        <strain evidence="1 2">1CP</strain>
        <plasmid evidence="2">Plasmid pr1cp1</plasmid>
    </source>
</reference>
<organism evidence="1 2">
    <name type="scientific">Rhodococcus opacus</name>
    <name type="common">Nocardia opaca</name>
    <dbReference type="NCBI Taxonomy" id="37919"/>
    <lineage>
        <taxon>Bacteria</taxon>
        <taxon>Bacillati</taxon>
        <taxon>Actinomycetota</taxon>
        <taxon>Actinomycetes</taxon>
        <taxon>Mycobacteriales</taxon>
        <taxon>Nocardiaceae</taxon>
        <taxon>Rhodococcus</taxon>
    </lineage>
</organism>
<dbReference type="EMBL" id="CP009112">
    <property type="protein sequence ID" value="ANS32181.1"/>
    <property type="molecule type" value="Genomic_DNA"/>
</dbReference>
<name>A0A1B1KHT7_RHOOP</name>
<sequence>MTVETLFVELNAERVVDASRSPGSCRRTDLHTRTRASDAQAIRAMRAVAHIGHRVVAPMTHPLIPANASAADRPATAACYLSAPLRLGEDHIGALHLYSVDGHGFSDLDAALLKIYTTVGETIIGLSRDLERHSTTCPA</sequence>
<evidence type="ECO:0000313" key="1">
    <source>
        <dbReference type="EMBL" id="ANS32181.1"/>
    </source>
</evidence>
<accession>A0A1B1KHT7</accession>
<dbReference type="PATRIC" id="fig|37919.13.peg.7986"/>
<evidence type="ECO:0000313" key="2">
    <source>
        <dbReference type="Proteomes" id="UP000186108"/>
    </source>
</evidence>